<name>A0AAF0ZUJ7_SOLVR</name>
<dbReference type="Gene3D" id="3.40.50.720">
    <property type="entry name" value="NAD(P)-binding Rossmann-like Domain"/>
    <property type="match status" value="1"/>
</dbReference>
<dbReference type="Proteomes" id="UP001234989">
    <property type="component" value="Chromosome 10"/>
</dbReference>
<accession>A0AAF0ZUJ7</accession>
<sequence length="93" mass="10483">MTGLVLYGGERDRKREGFGDFQCGGGNGEKGEATEMKMNKMGYIIRYTWTSTKELKGSSISSKKLLETGFNYKYGLEKMFDGAIECCKQRDIL</sequence>
<reference evidence="1" key="1">
    <citation type="submission" date="2023-08" db="EMBL/GenBank/DDBJ databases">
        <title>A de novo genome assembly of Solanum verrucosum Schlechtendal, a Mexican diploid species geographically isolated from the other diploid A-genome species in potato relatives.</title>
        <authorList>
            <person name="Hosaka K."/>
        </authorList>
    </citation>
    <scope>NUCLEOTIDE SEQUENCE</scope>
    <source>
        <tissue evidence="1">Young leaves</tissue>
    </source>
</reference>
<keyword evidence="2" id="KW-1185">Reference proteome</keyword>
<proteinExistence type="predicted"/>
<dbReference type="AlphaFoldDB" id="A0AAF0ZUJ7"/>
<dbReference type="EMBL" id="CP133621">
    <property type="protein sequence ID" value="WMV49459.1"/>
    <property type="molecule type" value="Genomic_DNA"/>
</dbReference>
<gene>
    <name evidence="1" type="ORF">MTR67_042844</name>
</gene>
<evidence type="ECO:0000313" key="2">
    <source>
        <dbReference type="Proteomes" id="UP001234989"/>
    </source>
</evidence>
<organism evidence="1 2">
    <name type="scientific">Solanum verrucosum</name>
    <dbReference type="NCBI Taxonomy" id="315347"/>
    <lineage>
        <taxon>Eukaryota</taxon>
        <taxon>Viridiplantae</taxon>
        <taxon>Streptophyta</taxon>
        <taxon>Embryophyta</taxon>
        <taxon>Tracheophyta</taxon>
        <taxon>Spermatophyta</taxon>
        <taxon>Magnoliopsida</taxon>
        <taxon>eudicotyledons</taxon>
        <taxon>Gunneridae</taxon>
        <taxon>Pentapetalae</taxon>
        <taxon>asterids</taxon>
        <taxon>lamiids</taxon>
        <taxon>Solanales</taxon>
        <taxon>Solanaceae</taxon>
        <taxon>Solanoideae</taxon>
        <taxon>Solaneae</taxon>
        <taxon>Solanum</taxon>
    </lineage>
</organism>
<protein>
    <submittedName>
        <fullName evidence="1">Uncharacterized protein</fullName>
    </submittedName>
</protein>
<evidence type="ECO:0000313" key="1">
    <source>
        <dbReference type="EMBL" id="WMV49459.1"/>
    </source>
</evidence>